<proteinExistence type="predicted"/>
<evidence type="ECO:0000313" key="4">
    <source>
        <dbReference type="Proteomes" id="UP001431783"/>
    </source>
</evidence>
<dbReference type="InterPro" id="IPR001304">
    <property type="entry name" value="C-type_lectin-like"/>
</dbReference>
<feature type="domain" description="C-type lectin" evidence="2">
    <location>
        <begin position="72"/>
        <end position="200"/>
    </location>
</feature>
<dbReference type="Gene3D" id="3.10.100.10">
    <property type="entry name" value="Mannose-Binding Protein A, subunit A"/>
    <property type="match status" value="1"/>
</dbReference>
<sequence length="208" mass="24246">MSKLDLQNINSLHYSKNCILLLFVIDSFSFIMLCVFCLLVVLCSVKCEPLSPSNRSREIKPKFQTTLPVVKLGDKYYYVESSIKLNYFGALHFCKRNHMELLSIESKMEDQFIKNYLFNNFPTSDSFWISGTDLAKEGDFVWMSTGQPFSYTNWHPVDVKEPNNVNNAEHCVHMYQYFNSPNFFFWNDVHCGVPYNFICETEPISANT</sequence>
<accession>A0AAW1U3Q7</accession>
<evidence type="ECO:0000256" key="1">
    <source>
        <dbReference type="SAM" id="Phobius"/>
    </source>
</evidence>
<organism evidence="3 4">
    <name type="scientific">Henosepilachna vigintioctopunctata</name>
    <dbReference type="NCBI Taxonomy" id="420089"/>
    <lineage>
        <taxon>Eukaryota</taxon>
        <taxon>Metazoa</taxon>
        <taxon>Ecdysozoa</taxon>
        <taxon>Arthropoda</taxon>
        <taxon>Hexapoda</taxon>
        <taxon>Insecta</taxon>
        <taxon>Pterygota</taxon>
        <taxon>Neoptera</taxon>
        <taxon>Endopterygota</taxon>
        <taxon>Coleoptera</taxon>
        <taxon>Polyphaga</taxon>
        <taxon>Cucujiformia</taxon>
        <taxon>Coccinelloidea</taxon>
        <taxon>Coccinellidae</taxon>
        <taxon>Epilachninae</taxon>
        <taxon>Epilachnini</taxon>
        <taxon>Henosepilachna</taxon>
    </lineage>
</organism>
<dbReference type="InterPro" id="IPR050111">
    <property type="entry name" value="C-type_lectin/snaclec_domain"/>
</dbReference>
<keyword evidence="1" id="KW-1133">Transmembrane helix</keyword>
<dbReference type="SUPFAM" id="SSF56436">
    <property type="entry name" value="C-type lectin-like"/>
    <property type="match status" value="1"/>
</dbReference>
<dbReference type="PROSITE" id="PS50041">
    <property type="entry name" value="C_TYPE_LECTIN_2"/>
    <property type="match status" value="1"/>
</dbReference>
<evidence type="ECO:0000259" key="2">
    <source>
        <dbReference type="PROSITE" id="PS50041"/>
    </source>
</evidence>
<dbReference type="EMBL" id="JARQZJ010000047">
    <property type="protein sequence ID" value="KAK9878337.1"/>
    <property type="molecule type" value="Genomic_DNA"/>
</dbReference>
<reference evidence="3 4" key="1">
    <citation type="submission" date="2023-03" db="EMBL/GenBank/DDBJ databases">
        <title>Genome insight into feeding habits of ladybird beetles.</title>
        <authorList>
            <person name="Li H.-S."/>
            <person name="Huang Y.-H."/>
            <person name="Pang H."/>
        </authorList>
    </citation>
    <scope>NUCLEOTIDE SEQUENCE [LARGE SCALE GENOMIC DNA]</scope>
    <source>
        <strain evidence="3">SYSU_2023b</strain>
        <tissue evidence="3">Whole body</tissue>
    </source>
</reference>
<dbReference type="InterPro" id="IPR016186">
    <property type="entry name" value="C-type_lectin-like/link_sf"/>
</dbReference>
<dbReference type="InterPro" id="IPR016187">
    <property type="entry name" value="CTDL_fold"/>
</dbReference>
<dbReference type="SMART" id="SM00034">
    <property type="entry name" value="CLECT"/>
    <property type="match status" value="1"/>
</dbReference>
<dbReference type="Proteomes" id="UP001431783">
    <property type="component" value="Unassembled WGS sequence"/>
</dbReference>
<keyword evidence="1" id="KW-0472">Membrane</keyword>
<protein>
    <recommendedName>
        <fullName evidence="2">C-type lectin domain-containing protein</fullName>
    </recommendedName>
</protein>
<evidence type="ECO:0000313" key="3">
    <source>
        <dbReference type="EMBL" id="KAK9878337.1"/>
    </source>
</evidence>
<dbReference type="AlphaFoldDB" id="A0AAW1U3Q7"/>
<gene>
    <name evidence="3" type="ORF">WA026_021639</name>
</gene>
<name>A0AAW1U3Q7_9CUCU</name>
<dbReference type="Pfam" id="PF00059">
    <property type="entry name" value="Lectin_C"/>
    <property type="match status" value="1"/>
</dbReference>
<dbReference type="PANTHER" id="PTHR22803">
    <property type="entry name" value="MANNOSE, PHOSPHOLIPASE, LECTIN RECEPTOR RELATED"/>
    <property type="match status" value="1"/>
</dbReference>
<keyword evidence="1" id="KW-0812">Transmembrane</keyword>
<feature type="transmembrane region" description="Helical" evidence="1">
    <location>
        <begin position="20"/>
        <end position="42"/>
    </location>
</feature>
<dbReference type="CDD" id="cd00037">
    <property type="entry name" value="CLECT"/>
    <property type="match status" value="1"/>
</dbReference>
<comment type="caution">
    <text evidence="3">The sequence shown here is derived from an EMBL/GenBank/DDBJ whole genome shotgun (WGS) entry which is preliminary data.</text>
</comment>
<keyword evidence="4" id="KW-1185">Reference proteome</keyword>